<reference evidence="2 3" key="1">
    <citation type="submission" date="2016-06" db="EMBL/GenBank/DDBJ databases">
        <authorList>
            <consortium name="Pathogen Informatics"/>
        </authorList>
    </citation>
    <scope>NUCLEOTIDE SEQUENCE [LARGE SCALE GENOMIC DNA]</scope>
    <source>
        <strain evidence="2">PocGH01</strain>
    </source>
</reference>
<gene>
    <name evidence="2" type="primary">PocGH01_00166900</name>
    <name evidence="2" type="ORF">POCGH01_00166900</name>
</gene>
<accession>A0A1D3JEF0</accession>
<dbReference type="AlphaFoldDB" id="A0A1D3JEF0"/>
<proteinExistence type="predicted"/>
<organism evidence="2 3">
    <name type="scientific">Plasmodium ovale</name>
    <name type="common">malaria parasite P. ovale</name>
    <dbReference type="NCBI Taxonomy" id="36330"/>
    <lineage>
        <taxon>Eukaryota</taxon>
        <taxon>Sar</taxon>
        <taxon>Alveolata</taxon>
        <taxon>Apicomplexa</taxon>
        <taxon>Aconoidasida</taxon>
        <taxon>Haemosporida</taxon>
        <taxon>Plasmodiidae</taxon>
        <taxon>Plasmodium</taxon>
        <taxon>Plasmodium (Plasmodium)</taxon>
    </lineage>
</organism>
<dbReference type="OrthoDB" id="384156at2759"/>
<sequence length="339" mass="40296">MDEYEKDLPTNKFINEFQSTNRLQEYAVGNLFSHIMETAEPGTKYVGAWFYKNYDYLRVRFNNNKNRCNDLNYWLDLKKDAHEKLFPDKHKTQWDFINRLRIKIESDKFSGKGCEKYTLTYTLADRGKHNELSIYCENRDHLRMLCEQYKDSISANNENCLNLSNYVNKNYKNFFEKYKCLEDNPYKNDYRYYVTNDCTLYNMTKTFPEYNFENKEISEKPNARKAIVLCSEYEKLLSCHNKEDKPEPLIINPTESSCSCPPTQNILYGFLVFLGMISAFFFLYNFTSLGSWLRGHIMKNQVERRDIDEHASYNLTNDISDIITTNTENNGYFLAYEAS</sequence>
<evidence type="ECO:0000256" key="1">
    <source>
        <dbReference type="SAM" id="Phobius"/>
    </source>
</evidence>
<dbReference type="EMBL" id="FLRI01000293">
    <property type="protein sequence ID" value="SBT84030.1"/>
    <property type="molecule type" value="Genomic_DNA"/>
</dbReference>
<keyword evidence="1" id="KW-0812">Transmembrane</keyword>
<dbReference type="Proteomes" id="UP000242942">
    <property type="component" value="Unassembled WGS sequence"/>
</dbReference>
<dbReference type="VEuPathDB" id="PlasmoDB:PocGH01_00166900"/>
<evidence type="ECO:0000313" key="2">
    <source>
        <dbReference type="EMBL" id="SBT84030.1"/>
    </source>
</evidence>
<keyword evidence="3" id="KW-1185">Reference proteome</keyword>
<keyword evidence="1" id="KW-0472">Membrane</keyword>
<keyword evidence="1" id="KW-1133">Transmembrane helix</keyword>
<dbReference type="VEuPathDB" id="PlasmoDB:POWCR01_130055100"/>
<protein>
    <submittedName>
        <fullName evidence="2">PIR protein</fullName>
    </submittedName>
</protein>
<feature type="transmembrane region" description="Helical" evidence="1">
    <location>
        <begin position="266"/>
        <end position="286"/>
    </location>
</feature>
<evidence type="ECO:0000313" key="3">
    <source>
        <dbReference type="Proteomes" id="UP000242942"/>
    </source>
</evidence>
<name>A0A1D3JEF0_PLAOA</name>